<dbReference type="GO" id="GO:0005737">
    <property type="term" value="C:cytoplasm"/>
    <property type="evidence" value="ECO:0007669"/>
    <property type="project" value="TreeGrafter"/>
</dbReference>
<dbReference type="AlphaFoldDB" id="A0A6A5BN00"/>
<dbReference type="GeneID" id="68112740"/>
<dbReference type="PROSITE" id="PS50012">
    <property type="entry name" value="RCC1_3"/>
    <property type="match status" value="1"/>
</dbReference>
<dbReference type="RefSeq" id="XP_044560241.1">
    <property type="nucleotide sequence ID" value="XM_044709056.1"/>
</dbReference>
<dbReference type="InterPro" id="IPR009091">
    <property type="entry name" value="RCC1/BLIP-II"/>
</dbReference>
<proteinExistence type="predicted"/>
<reference evidence="2 3" key="1">
    <citation type="journal article" date="2019" name="Sci. Rep.">
        <title>Nanopore sequencing improves the draft genome of the human pathogenic amoeba Naegleria fowleri.</title>
        <authorList>
            <person name="Liechti N."/>
            <person name="Schurch N."/>
            <person name="Bruggmann R."/>
            <person name="Wittwer M."/>
        </authorList>
    </citation>
    <scope>NUCLEOTIDE SEQUENCE [LARGE SCALE GENOMIC DNA]</scope>
    <source>
        <strain evidence="2 3">ATCC 30894</strain>
    </source>
</reference>
<dbReference type="OrthoDB" id="5370059at2759"/>
<feature type="repeat" description="RCC1" evidence="1">
    <location>
        <begin position="91"/>
        <end position="147"/>
    </location>
</feature>
<dbReference type="InterPro" id="IPR000408">
    <property type="entry name" value="Reg_chr_condens"/>
</dbReference>
<dbReference type="SUPFAM" id="SSF50985">
    <property type="entry name" value="RCC1/BLIP-II"/>
    <property type="match status" value="1"/>
</dbReference>
<dbReference type="PANTHER" id="PTHR45982">
    <property type="entry name" value="REGULATOR OF CHROMOSOME CONDENSATION"/>
    <property type="match status" value="1"/>
</dbReference>
<dbReference type="EMBL" id="VFQX01000044">
    <property type="protein sequence ID" value="KAF0975528.1"/>
    <property type="molecule type" value="Genomic_DNA"/>
</dbReference>
<dbReference type="Proteomes" id="UP000444721">
    <property type="component" value="Unassembled WGS sequence"/>
</dbReference>
<accession>A0A6A5BN00</accession>
<protein>
    <submittedName>
        <fullName evidence="2">Uncharacterized protein</fullName>
    </submittedName>
</protein>
<dbReference type="PANTHER" id="PTHR45982:SF1">
    <property type="entry name" value="REGULATOR OF CHROMOSOME CONDENSATION"/>
    <property type="match status" value="1"/>
</dbReference>
<dbReference type="Gene3D" id="2.130.10.30">
    <property type="entry name" value="Regulator of chromosome condensation 1/beta-lactamase-inhibitor protein II"/>
    <property type="match status" value="1"/>
</dbReference>
<gene>
    <name evidence="2" type="ORF">FDP41_005522</name>
</gene>
<comment type="caution">
    <text evidence="2">The sequence shown here is derived from an EMBL/GenBank/DDBJ whole genome shotgun (WGS) entry which is preliminary data.</text>
</comment>
<sequence length="442" mass="49156">MSEANVFLLGRHLTNSSIVSHHHSKSQIPPSSTNLPSWGHHNLSSFTKINIPNNCINYRKEDIDVQTSAMVSQVDQVSIGSDFIMILLSDGSLYSMGINRPSNHLGFTDASLNTFEIGKVLYINSLKGRPVKMIASGAYYTIVVTRDDDLYGIGSNDYGQFHVDGSSTHKNNATPYFIDYGKTKEDKITHVACCFSFSIIITNGRELRLAGQDWVTDGGSQNNSFLVRSRHVAKNIYHTFESPVQEIRAGAFHFVVVLKDGSVYGSGSNSREQLGQSYSRNGIQKLVLSQPLVTGACCGSDCCLFLSDKGDIVKSGSSRYSFLEENLFRDLDNYKDITNLHMCEQLLGMVGKQGIHLRGNNNTFCIGNFDEEFCQVDIPFEALFNTSVAHEYVGVCARYYHIAFFLRFSKNITKHFIFITKRINCSGLSDIIVTTCSSGFCQ</sequence>
<dbReference type="VEuPathDB" id="AmoebaDB:NF0122200"/>
<dbReference type="Pfam" id="PF13540">
    <property type="entry name" value="RCC1_2"/>
    <property type="match status" value="2"/>
</dbReference>
<dbReference type="GO" id="GO:0005085">
    <property type="term" value="F:guanyl-nucleotide exchange factor activity"/>
    <property type="evidence" value="ECO:0007669"/>
    <property type="project" value="TreeGrafter"/>
</dbReference>
<keyword evidence="3" id="KW-1185">Reference proteome</keyword>
<evidence type="ECO:0000256" key="1">
    <source>
        <dbReference type="PROSITE-ProRule" id="PRU00235"/>
    </source>
</evidence>
<dbReference type="VEuPathDB" id="AmoebaDB:FDP41_005522"/>
<name>A0A6A5BN00_NAEFO</name>
<organism evidence="2 3">
    <name type="scientific">Naegleria fowleri</name>
    <name type="common">Brain eating amoeba</name>
    <dbReference type="NCBI Taxonomy" id="5763"/>
    <lineage>
        <taxon>Eukaryota</taxon>
        <taxon>Discoba</taxon>
        <taxon>Heterolobosea</taxon>
        <taxon>Tetramitia</taxon>
        <taxon>Eutetramitia</taxon>
        <taxon>Vahlkampfiidae</taxon>
        <taxon>Naegleria</taxon>
    </lineage>
</organism>
<evidence type="ECO:0000313" key="2">
    <source>
        <dbReference type="EMBL" id="KAF0975528.1"/>
    </source>
</evidence>
<evidence type="ECO:0000313" key="3">
    <source>
        <dbReference type="Proteomes" id="UP000444721"/>
    </source>
</evidence>
<dbReference type="VEuPathDB" id="AmoebaDB:NfTy_066910"/>
<dbReference type="OMA" id="RYYHIAF"/>
<dbReference type="InterPro" id="IPR051553">
    <property type="entry name" value="Ran_GTPase-activating"/>
</dbReference>